<dbReference type="AlphaFoldDB" id="A0A2H1VDD4"/>
<evidence type="ECO:0000313" key="1">
    <source>
        <dbReference type="EMBL" id="SOQ38801.1"/>
    </source>
</evidence>
<organism evidence="1">
    <name type="scientific">Spodoptera frugiperda</name>
    <name type="common">Fall armyworm</name>
    <dbReference type="NCBI Taxonomy" id="7108"/>
    <lineage>
        <taxon>Eukaryota</taxon>
        <taxon>Metazoa</taxon>
        <taxon>Ecdysozoa</taxon>
        <taxon>Arthropoda</taxon>
        <taxon>Hexapoda</taxon>
        <taxon>Insecta</taxon>
        <taxon>Pterygota</taxon>
        <taxon>Neoptera</taxon>
        <taxon>Endopterygota</taxon>
        <taxon>Lepidoptera</taxon>
        <taxon>Glossata</taxon>
        <taxon>Ditrysia</taxon>
        <taxon>Noctuoidea</taxon>
        <taxon>Noctuidae</taxon>
        <taxon>Amphipyrinae</taxon>
        <taxon>Spodoptera</taxon>
    </lineage>
</organism>
<gene>
    <name evidence="1" type="ORF">SFRICE_013720</name>
</gene>
<protein>
    <submittedName>
        <fullName evidence="1">SFRICE_013720</fullName>
    </submittedName>
</protein>
<dbReference type="EMBL" id="ODYU01001921">
    <property type="protein sequence ID" value="SOQ38801.1"/>
    <property type="molecule type" value="Genomic_DNA"/>
</dbReference>
<reference evidence="1" key="1">
    <citation type="submission" date="2016-07" db="EMBL/GenBank/DDBJ databases">
        <authorList>
            <person name="Bretaudeau A."/>
        </authorList>
    </citation>
    <scope>NUCLEOTIDE SEQUENCE</scope>
    <source>
        <strain evidence="1">Rice</strain>
        <tissue evidence="1">Whole body</tissue>
    </source>
</reference>
<name>A0A2H1VDD4_SPOFR</name>
<proteinExistence type="predicted"/>
<sequence>MYLSKAVNCLLKEINKTFVVTSDIDLYNIQNKIKIVATIYSYVNGTEVVFACINCIIKTKIYQLEKVRVTSSSAHEYEPLAWLETSRVPRQTVTIC</sequence>
<accession>A0A2H1VDD4</accession>